<sequence length="406" mass="43877">MNRSTRTAAASACLSLAIAACTPSNPAPSDSSPAETTPVPSASSTESASPDPSPTTSEQSTATPNPPGRKASNVPMEKLKPGEKAPQFIIVSFDGAGSHAKWQEFMAVAKKTDARFVGFVTGTYFIDDQHKTAYQGPGHKAGKSSVGFGGDAQRIATLVIDLNEAYAAGHEIGTHYNGHFCAGAGPSGNDWSTADWKNEIGQFKKFLTEHKAINGYDDSFPELKVPVEHIKGGRTPCLEGKLEAMIPAWKDVGFTYDTSMVLSNGLSWPEKIDGIWEFQMPVVNSPAFDKPGYKSPTVMAMDYNFWIKVNGGKDDKSKTAEMTRAARETYDYMYEQAFGGNRAPLVIGNHFNNWSGNAFNPAVASFMADTCGKEATYCTTYQDVIAWMELQDPEVLKALLDQPAHP</sequence>
<feature type="compositionally biased region" description="Low complexity" evidence="1">
    <location>
        <begin position="21"/>
        <end position="34"/>
    </location>
</feature>
<evidence type="ECO:0008006" key="5">
    <source>
        <dbReference type="Google" id="ProtNLM"/>
    </source>
</evidence>
<reference evidence="4" key="1">
    <citation type="submission" date="2016-10" db="EMBL/GenBank/DDBJ databases">
        <authorList>
            <person name="Varghese N."/>
            <person name="Submissions S."/>
        </authorList>
    </citation>
    <scope>NUCLEOTIDE SEQUENCE [LARGE SCALE GENOMIC DNA]</scope>
    <source>
        <strain evidence="4">KPR-1</strain>
    </source>
</reference>
<keyword evidence="2" id="KW-0732">Signal</keyword>
<dbReference type="AlphaFoldDB" id="A0A1H4BU70"/>
<name>A0A1H4BU70_9ACTO</name>
<dbReference type="SUPFAM" id="SSF88713">
    <property type="entry name" value="Glycoside hydrolase/deacetylase"/>
    <property type="match status" value="1"/>
</dbReference>
<dbReference type="PANTHER" id="PTHR45985">
    <property type="match status" value="1"/>
</dbReference>
<feature type="region of interest" description="Disordered" evidence="1">
    <location>
        <begin position="21"/>
        <end position="76"/>
    </location>
</feature>
<dbReference type="PROSITE" id="PS51257">
    <property type="entry name" value="PROKAR_LIPOPROTEIN"/>
    <property type="match status" value="1"/>
</dbReference>
<feature type="signal peptide" evidence="2">
    <location>
        <begin position="1"/>
        <end position="26"/>
    </location>
</feature>
<evidence type="ECO:0000313" key="4">
    <source>
        <dbReference type="Proteomes" id="UP000199288"/>
    </source>
</evidence>
<evidence type="ECO:0000256" key="2">
    <source>
        <dbReference type="SAM" id="SignalP"/>
    </source>
</evidence>
<dbReference type="InterPro" id="IPR052740">
    <property type="entry name" value="CE4"/>
</dbReference>
<feature type="chain" id="PRO_5038632945" description="Polysaccharide deacetylase" evidence="2">
    <location>
        <begin position="27"/>
        <end position="406"/>
    </location>
</feature>
<dbReference type="EMBL" id="FNQV01000010">
    <property type="protein sequence ID" value="SEA51617.1"/>
    <property type="molecule type" value="Genomic_DNA"/>
</dbReference>
<protein>
    <recommendedName>
        <fullName evidence="5">Polysaccharide deacetylase</fullName>
    </recommendedName>
</protein>
<accession>A0A1H4BU70</accession>
<dbReference type="RefSeq" id="WP_092565061.1">
    <property type="nucleotide sequence ID" value="NZ_FNQV01000010.1"/>
</dbReference>
<evidence type="ECO:0000256" key="1">
    <source>
        <dbReference type="SAM" id="MobiDB-lite"/>
    </source>
</evidence>
<dbReference type="Gene3D" id="3.20.20.370">
    <property type="entry name" value="Glycoside hydrolase/deacetylase"/>
    <property type="match status" value="1"/>
</dbReference>
<keyword evidence="4" id="KW-1185">Reference proteome</keyword>
<dbReference type="InterPro" id="IPR011330">
    <property type="entry name" value="Glyco_hydro/deAcase_b/a-brl"/>
</dbReference>
<proteinExistence type="predicted"/>
<dbReference type="PANTHER" id="PTHR45985:SF3">
    <property type="entry name" value="CHITIN DEACETYLASE-LIKE 4"/>
    <property type="match status" value="1"/>
</dbReference>
<feature type="compositionally biased region" description="Polar residues" evidence="1">
    <location>
        <begin position="38"/>
        <end position="63"/>
    </location>
</feature>
<gene>
    <name evidence="3" type="ORF">SAMN02910418_01777</name>
</gene>
<dbReference type="GO" id="GO:0005975">
    <property type="term" value="P:carbohydrate metabolic process"/>
    <property type="evidence" value="ECO:0007669"/>
    <property type="project" value="InterPro"/>
</dbReference>
<dbReference type="Proteomes" id="UP000199288">
    <property type="component" value="Unassembled WGS sequence"/>
</dbReference>
<dbReference type="OrthoDB" id="438898at2"/>
<organism evidence="3 4">
    <name type="scientific">Bowdeniella nasicola</name>
    <dbReference type="NCBI Taxonomy" id="208480"/>
    <lineage>
        <taxon>Bacteria</taxon>
        <taxon>Bacillati</taxon>
        <taxon>Actinomycetota</taxon>
        <taxon>Actinomycetes</taxon>
        <taxon>Actinomycetales</taxon>
        <taxon>Actinomycetaceae</taxon>
        <taxon>Bowdeniella</taxon>
    </lineage>
</organism>
<evidence type="ECO:0000313" key="3">
    <source>
        <dbReference type="EMBL" id="SEA51617.1"/>
    </source>
</evidence>